<dbReference type="PIRSF" id="PIRSF021700">
    <property type="entry name" value="3_dmu_93_MTrfase"/>
    <property type="match status" value="1"/>
</dbReference>
<dbReference type="RefSeq" id="WP_167299881.1">
    <property type="nucleotide sequence ID" value="NZ_JAASQV010000002.1"/>
</dbReference>
<dbReference type="AlphaFoldDB" id="A0A7X5V091"/>
<dbReference type="PANTHER" id="PTHR33990">
    <property type="entry name" value="PROTEIN YJDN-RELATED"/>
    <property type="match status" value="1"/>
</dbReference>
<dbReference type="Gene3D" id="3.30.720.100">
    <property type="match status" value="1"/>
</dbReference>
<evidence type="ECO:0000259" key="1">
    <source>
        <dbReference type="Pfam" id="PF06983"/>
    </source>
</evidence>
<keyword evidence="2" id="KW-0808">Transferase</keyword>
<evidence type="ECO:0000313" key="2">
    <source>
        <dbReference type="EMBL" id="NIJ65493.1"/>
    </source>
</evidence>
<dbReference type="PANTHER" id="PTHR33990:SF4">
    <property type="entry name" value="PHNB-LIKE DOMAIN-CONTAINING PROTEIN"/>
    <property type="match status" value="1"/>
</dbReference>
<dbReference type="SUPFAM" id="SSF54593">
    <property type="entry name" value="Glyoxalase/Bleomycin resistance protein/Dihydroxybiphenyl dioxygenase"/>
    <property type="match status" value="1"/>
</dbReference>
<keyword evidence="2" id="KW-0489">Methyltransferase</keyword>
<evidence type="ECO:0000313" key="3">
    <source>
        <dbReference type="Proteomes" id="UP000564677"/>
    </source>
</evidence>
<dbReference type="EMBL" id="JAASQV010000002">
    <property type="protein sequence ID" value="NIJ65493.1"/>
    <property type="molecule type" value="Genomic_DNA"/>
</dbReference>
<dbReference type="CDD" id="cd06588">
    <property type="entry name" value="PhnB_like"/>
    <property type="match status" value="1"/>
</dbReference>
<dbReference type="Pfam" id="PF06983">
    <property type="entry name" value="3-dmu-9_3-mt"/>
    <property type="match status" value="1"/>
</dbReference>
<dbReference type="InterPro" id="IPR029068">
    <property type="entry name" value="Glyas_Bleomycin-R_OHBP_Dase"/>
</dbReference>
<dbReference type="Gene3D" id="3.30.720.110">
    <property type="match status" value="1"/>
</dbReference>
<feature type="domain" description="PhnB-like" evidence="1">
    <location>
        <begin position="4"/>
        <end position="128"/>
    </location>
</feature>
<organism evidence="2 3">
    <name type="scientific">Sphingomonas leidyi</name>
    <dbReference type="NCBI Taxonomy" id="68569"/>
    <lineage>
        <taxon>Bacteria</taxon>
        <taxon>Pseudomonadati</taxon>
        <taxon>Pseudomonadota</taxon>
        <taxon>Alphaproteobacteria</taxon>
        <taxon>Sphingomonadales</taxon>
        <taxon>Sphingomonadaceae</taxon>
        <taxon>Sphingomonas</taxon>
    </lineage>
</organism>
<proteinExistence type="predicted"/>
<keyword evidence="2" id="KW-0830">Ubiquinone</keyword>
<comment type="caution">
    <text evidence="2">The sequence shown here is derived from an EMBL/GenBank/DDBJ whole genome shotgun (WGS) entry which is preliminary data.</text>
</comment>
<dbReference type="GO" id="GO:0008168">
    <property type="term" value="F:methyltransferase activity"/>
    <property type="evidence" value="ECO:0007669"/>
    <property type="project" value="UniProtKB-KW"/>
</dbReference>
<dbReference type="GO" id="GO:0032259">
    <property type="term" value="P:methylation"/>
    <property type="evidence" value="ECO:0007669"/>
    <property type="project" value="UniProtKB-KW"/>
</dbReference>
<dbReference type="Proteomes" id="UP000564677">
    <property type="component" value="Unassembled WGS sequence"/>
</dbReference>
<accession>A0A7X5V091</accession>
<gene>
    <name evidence="2" type="ORF">FHR20_002455</name>
</gene>
<reference evidence="2 3" key="1">
    <citation type="submission" date="2020-03" db="EMBL/GenBank/DDBJ databases">
        <title>Genomic Encyclopedia of Type Strains, Phase IV (KMG-IV): sequencing the most valuable type-strain genomes for metagenomic binning, comparative biology and taxonomic classification.</title>
        <authorList>
            <person name="Goeker M."/>
        </authorList>
    </citation>
    <scope>NUCLEOTIDE SEQUENCE [LARGE SCALE GENOMIC DNA]</scope>
    <source>
        <strain evidence="2 3">DSM 4733</strain>
    </source>
</reference>
<dbReference type="InterPro" id="IPR028973">
    <property type="entry name" value="PhnB-like"/>
</dbReference>
<protein>
    <submittedName>
        <fullName evidence="2">Putative 3-demethylubiquinone-9 3-methyltransferase (Glyoxalase superfamily)</fullName>
    </submittedName>
</protein>
<sequence length="131" mass="14357">MTHATPFLMFQGGKGQAALDFYVETVPGSRIESVERFGPDGPGPEGTILRAHAVIAGQKVMVHDSFIAHGFDFTPSWSFFLDVKDRAAFDRLFAALSAEGGVLMPPDDYGWSSRFGWANDRFGVSWQVNLA</sequence>
<name>A0A7X5V091_9SPHN</name>
<keyword evidence="3" id="KW-1185">Reference proteome</keyword>
<dbReference type="InterPro" id="IPR009725">
    <property type="entry name" value="3_dmu_93_MTrfase"/>
</dbReference>